<dbReference type="Gene3D" id="2.10.70.10">
    <property type="entry name" value="Complement Module, domain 1"/>
    <property type="match status" value="1"/>
</dbReference>
<dbReference type="PANTHER" id="PTHR46303:SF1">
    <property type="entry name" value="VWFC DOMAIN-CONTAINING PROTEIN"/>
    <property type="match status" value="1"/>
</dbReference>
<name>A0A7M5X5F6_9CNID</name>
<dbReference type="AlphaFoldDB" id="A0A7M5X5F6"/>
<feature type="region of interest" description="Disordered" evidence="1">
    <location>
        <begin position="286"/>
        <end position="330"/>
    </location>
</feature>
<evidence type="ECO:0000256" key="2">
    <source>
        <dbReference type="SAM" id="SignalP"/>
    </source>
</evidence>
<dbReference type="RefSeq" id="XP_066933950.1">
    <property type="nucleotide sequence ID" value="XM_067077849.1"/>
</dbReference>
<evidence type="ECO:0000313" key="5">
    <source>
        <dbReference type="Proteomes" id="UP000594262"/>
    </source>
</evidence>
<organism evidence="4 5">
    <name type="scientific">Clytia hemisphaerica</name>
    <dbReference type="NCBI Taxonomy" id="252671"/>
    <lineage>
        <taxon>Eukaryota</taxon>
        <taxon>Metazoa</taxon>
        <taxon>Cnidaria</taxon>
        <taxon>Hydrozoa</taxon>
        <taxon>Hydroidolina</taxon>
        <taxon>Leptothecata</taxon>
        <taxon>Obeliida</taxon>
        <taxon>Clytiidae</taxon>
        <taxon>Clytia</taxon>
    </lineage>
</organism>
<evidence type="ECO:0000256" key="1">
    <source>
        <dbReference type="SAM" id="MobiDB-lite"/>
    </source>
</evidence>
<keyword evidence="2" id="KW-0732">Signal</keyword>
<dbReference type="InterPro" id="IPR045717">
    <property type="entry name" value="CHRDL1/2"/>
</dbReference>
<feature type="chain" id="PRO_5029865637" description="VWFC domain-containing protein" evidence="2">
    <location>
        <begin position="29"/>
        <end position="588"/>
    </location>
</feature>
<dbReference type="GO" id="GO:0030154">
    <property type="term" value="P:cell differentiation"/>
    <property type="evidence" value="ECO:0007669"/>
    <property type="project" value="TreeGrafter"/>
</dbReference>
<dbReference type="InterPro" id="IPR001007">
    <property type="entry name" value="VWF_dom"/>
</dbReference>
<dbReference type="OrthoDB" id="8173378at2759"/>
<evidence type="ECO:0000313" key="4">
    <source>
        <dbReference type="EnsemblMetazoa" id="CLYHEMP017787.2"/>
    </source>
</evidence>
<dbReference type="SUPFAM" id="SSF57603">
    <property type="entry name" value="FnI-like domain"/>
    <property type="match status" value="3"/>
</dbReference>
<protein>
    <recommendedName>
        <fullName evidence="3">VWFC domain-containing protein</fullName>
    </recommendedName>
</protein>
<dbReference type="Pfam" id="PF23334">
    <property type="entry name" value="VWC2L_2nd"/>
    <property type="match status" value="1"/>
</dbReference>
<feature type="domain" description="VWFC" evidence="3">
    <location>
        <begin position="93"/>
        <end position="162"/>
    </location>
</feature>
<dbReference type="PROSITE" id="PS01208">
    <property type="entry name" value="VWFC_1"/>
    <property type="match status" value="1"/>
</dbReference>
<dbReference type="GeneID" id="136821637"/>
<dbReference type="SMART" id="SM00214">
    <property type="entry name" value="VWC"/>
    <property type="match status" value="3"/>
</dbReference>
<dbReference type="GO" id="GO:0030514">
    <property type="term" value="P:negative regulation of BMP signaling pathway"/>
    <property type="evidence" value="ECO:0007669"/>
    <property type="project" value="TreeGrafter"/>
</dbReference>
<dbReference type="PROSITE" id="PS50184">
    <property type="entry name" value="VWFC_2"/>
    <property type="match status" value="2"/>
</dbReference>
<sequence>MEINKLRSYFGIIILSIVLLANVNTVNSTCAGRQEGEQWTEGSCKVCFCHRKRVTCGTICGRGKAISDAIQKNLDIQSAGNNLITAALANSKFSCYHDGRKRLHLESWQETNHHASLLKQKNQECMLCQCKKNMVSCTVRFCPRVACANPVRKKGTCCKHCPDSRLLLKKRKGCEYFGSVFDRGSQWTVYIPNSRQNHCLECSCKKKGCRPTYACQRKICPVLRCREQVNRPGNCCKTCKDDLTSQQQIIGNHQLENIQHDNLYNTQQQHSSSQGETFTFFDSLKDDRSLSPSQKDDNEDDDDNDDKCNDENDEEDKTRRPTSQLTKKPLTVIKITEKPIKPKKTCKEDPKDCDFGKIYKNGESFIPEGFNCLRCSCKNSNVTCGRVFCPVTYTCKNPRRQKGLCCKICPGTSRSEALKTEERDVRPLMKPRKSCSRNRKEDRIQVFEYESPTSLLGGRMLNNYFLFDRSQMTPPGRSEIHSLKFTAPNMVDIAVDQITSDSESFFSKWKYIGSVKTKVLERVHRHEKNLKSAKSLHRYNNLVKLIKEKAAKGKVHRRGGRCERKSTGEHDTIANQELIKTLKEIRRK</sequence>
<dbReference type="Gene3D" id="6.20.200.20">
    <property type="match status" value="2"/>
</dbReference>
<dbReference type="Proteomes" id="UP000594262">
    <property type="component" value="Unplaced"/>
</dbReference>
<dbReference type="GO" id="GO:0005615">
    <property type="term" value="C:extracellular space"/>
    <property type="evidence" value="ECO:0007669"/>
    <property type="project" value="TreeGrafter"/>
</dbReference>
<feature type="domain" description="VWFC" evidence="3">
    <location>
        <begin position="344"/>
        <end position="410"/>
    </location>
</feature>
<evidence type="ECO:0000259" key="3">
    <source>
        <dbReference type="PROSITE" id="PS50184"/>
    </source>
</evidence>
<dbReference type="PANTHER" id="PTHR46303">
    <property type="entry name" value="VWFC DOMAIN-CONTAINING PROTEIN"/>
    <property type="match status" value="1"/>
</dbReference>
<proteinExistence type="predicted"/>
<accession>A0A7M5X5F6</accession>
<keyword evidence="5" id="KW-1185">Reference proteome</keyword>
<dbReference type="GO" id="GO:0036122">
    <property type="term" value="F:BMP binding"/>
    <property type="evidence" value="ECO:0007669"/>
    <property type="project" value="TreeGrafter"/>
</dbReference>
<feature type="signal peptide" evidence="2">
    <location>
        <begin position="1"/>
        <end position="28"/>
    </location>
</feature>
<dbReference type="EnsemblMetazoa" id="CLYHEMT017787.2">
    <property type="protein sequence ID" value="CLYHEMP017787.2"/>
    <property type="gene ID" value="CLYHEMG017787"/>
</dbReference>
<reference evidence="4" key="1">
    <citation type="submission" date="2021-01" db="UniProtKB">
        <authorList>
            <consortium name="EnsemblMetazoa"/>
        </authorList>
    </citation>
    <scope>IDENTIFICATION</scope>
</reference>